<dbReference type="AlphaFoldDB" id="A0A0P1B6D7"/>
<accession>A0A0P1B6D7</accession>
<organism evidence="2 3">
    <name type="scientific">Plasmopara halstedii</name>
    <name type="common">Downy mildew of sunflower</name>
    <dbReference type="NCBI Taxonomy" id="4781"/>
    <lineage>
        <taxon>Eukaryota</taxon>
        <taxon>Sar</taxon>
        <taxon>Stramenopiles</taxon>
        <taxon>Oomycota</taxon>
        <taxon>Peronosporomycetes</taxon>
        <taxon>Peronosporales</taxon>
        <taxon>Peronosporaceae</taxon>
        <taxon>Plasmopara</taxon>
    </lineage>
</organism>
<sequence>MFVCENWCHSCGGQLAYDSKNGIDDISRRPHINESVKECDNAIDIEVDEQVKPTITVKTSTQNGIASYSRLSDRKLSRSRGKDGVHDNNRVVLFGLSRQGRFSQFDRTHLLENSIEDRIMTNMRLQAKETHKKTSANDAKVFVSTDTKSDNLSSRNRKNAKAMVSLEEN</sequence>
<name>A0A0P1B6D7_PLAHL</name>
<proteinExistence type="predicted"/>
<keyword evidence="3" id="KW-1185">Reference proteome</keyword>
<evidence type="ECO:0000313" key="2">
    <source>
        <dbReference type="EMBL" id="CEG49975.1"/>
    </source>
</evidence>
<reference evidence="3" key="1">
    <citation type="submission" date="2014-09" db="EMBL/GenBank/DDBJ databases">
        <authorList>
            <person name="Sharma Rahul"/>
            <person name="Thines Marco"/>
        </authorList>
    </citation>
    <scope>NUCLEOTIDE SEQUENCE [LARGE SCALE GENOMIC DNA]</scope>
</reference>
<dbReference type="EMBL" id="CCYD01003101">
    <property type="protein sequence ID" value="CEG49975.1"/>
    <property type="molecule type" value="Genomic_DNA"/>
</dbReference>
<evidence type="ECO:0000313" key="3">
    <source>
        <dbReference type="Proteomes" id="UP000054928"/>
    </source>
</evidence>
<dbReference type="GeneID" id="36402763"/>
<dbReference type="Proteomes" id="UP000054928">
    <property type="component" value="Unassembled WGS sequence"/>
</dbReference>
<feature type="compositionally biased region" description="Polar residues" evidence="1">
    <location>
        <begin position="144"/>
        <end position="154"/>
    </location>
</feature>
<evidence type="ECO:0000256" key="1">
    <source>
        <dbReference type="SAM" id="MobiDB-lite"/>
    </source>
</evidence>
<feature type="region of interest" description="Disordered" evidence="1">
    <location>
        <begin position="143"/>
        <end position="169"/>
    </location>
</feature>
<protein>
    <submittedName>
        <fullName evidence="2">Uncharacterized protein</fullName>
    </submittedName>
</protein>
<dbReference type="RefSeq" id="XP_024586344.1">
    <property type="nucleotide sequence ID" value="XM_024721225.1"/>
</dbReference>